<sequence>MCVSLGPLMTQQTPAPVRSTRRRLLALAAAASLAAAPLVALSGTAAQAASPSTWDRLAACESTSDWSINTGNGYYGGLQFSASTWRGFGGAQYASRADLASREQQIAVAEKVLAAQGWGAWPSCSAKLGLTSADARDGSASEVTASREAPAASRSSQRTGSAGSTASAASTAGSGNSYTVKPGDTLSRIAASTGTTWQALHAANVAVIGSNPDRLSVGTVLSV</sequence>
<feature type="chain" id="PRO_5016347868" evidence="4">
    <location>
        <begin position="49"/>
        <end position="223"/>
    </location>
</feature>
<dbReference type="InterPro" id="IPR036779">
    <property type="entry name" value="LysM_dom_sf"/>
</dbReference>
<gene>
    <name evidence="6" type="ORF">BXY45_102162</name>
</gene>
<dbReference type="Pfam" id="PF06737">
    <property type="entry name" value="Transglycosylas"/>
    <property type="match status" value="1"/>
</dbReference>
<comment type="similarity">
    <text evidence="1">Belongs to the transglycosylase family. Rpf subfamily.</text>
</comment>
<feature type="compositionally biased region" description="Low complexity" evidence="3">
    <location>
        <begin position="146"/>
        <end position="175"/>
    </location>
</feature>
<dbReference type="PROSITE" id="PS51318">
    <property type="entry name" value="TAT"/>
    <property type="match status" value="1"/>
</dbReference>
<dbReference type="InterPro" id="IPR006311">
    <property type="entry name" value="TAT_signal"/>
</dbReference>
<dbReference type="SUPFAM" id="SSF53955">
    <property type="entry name" value="Lysozyme-like"/>
    <property type="match status" value="1"/>
</dbReference>
<evidence type="ECO:0000256" key="3">
    <source>
        <dbReference type="SAM" id="MobiDB-lite"/>
    </source>
</evidence>
<keyword evidence="4" id="KW-0732">Signal</keyword>
<dbReference type="EMBL" id="QGDQ01000002">
    <property type="protein sequence ID" value="PWJ55796.1"/>
    <property type="molecule type" value="Genomic_DNA"/>
</dbReference>
<dbReference type="Proteomes" id="UP000245469">
    <property type="component" value="Unassembled WGS sequence"/>
</dbReference>
<dbReference type="InterPro" id="IPR018392">
    <property type="entry name" value="LysM"/>
</dbReference>
<dbReference type="Gene3D" id="1.10.530.10">
    <property type="match status" value="1"/>
</dbReference>
<evidence type="ECO:0000256" key="4">
    <source>
        <dbReference type="SAM" id="SignalP"/>
    </source>
</evidence>
<dbReference type="SUPFAM" id="SSF54106">
    <property type="entry name" value="LysM domain"/>
    <property type="match status" value="1"/>
</dbReference>
<dbReference type="Gene3D" id="3.10.350.10">
    <property type="entry name" value="LysM domain"/>
    <property type="match status" value="1"/>
</dbReference>
<organism evidence="6 7">
    <name type="scientific">Quadrisphaera granulorum</name>
    <dbReference type="NCBI Taxonomy" id="317664"/>
    <lineage>
        <taxon>Bacteria</taxon>
        <taxon>Bacillati</taxon>
        <taxon>Actinomycetota</taxon>
        <taxon>Actinomycetes</taxon>
        <taxon>Kineosporiales</taxon>
        <taxon>Kineosporiaceae</taxon>
        <taxon>Quadrisphaera</taxon>
    </lineage>
</organism>
<proteinExistence type="inferred from homology"/>
<dbReference type="CDD" id="cd00118">
    <property type="entry name" value="LysM"/>
    <property type="match status" value="1"/>
</dbReference>
<dbReference type="SMART" id="SM00257">
    <property type="entry name" value="LysM"/>
    <property type="match status" value="1"/>
</dbReference>
<name>A0A316ADE5_9ACTN</name>
<dbReference type="InterPro" id="IPR010618">
    <property type="entry name" value="RPF"/>
</dbReference>
<keyword evidence="7" id="KW-1185">Reference proteome</keyword>
<dbReference type="PROSITE" id="PS51782">
    <property type="entry name" value="LYSM"/>
    <property type="match status" value="1"/>
</dbReference>
<dbReference type="AlphaFoldDB" id="A0A316ADE5"/>
<feature type="domain" description="LysM" evidence="5">
    <location>
        <begin position="176"/>
        <end position="223"/>
    </location>
</feature>
<evidence type="ECO:0000256" key="2">
    <source>
        <dbReference type="ARBA" id="ARBA00022801"/>
    </source>
</evidence>
<dbReference type="Pfam" id="PF01476">
    <property type="entry name" value="LysM"/>
    <property type="match status" value="1"/>
</dbReference>
<protein>
    <submittedName>
        <fullName evidence="6">LysM domain-containing protein</fullName>
    </submittedName>
</protein>
<accession>A0A316ADE5</accession>
<evidence type="ECO:0000259" key="5">
    <source>
        <dbReference type="PROSITE" id="PS51782"/>
    </source>
</evidence>
<dbReference type="GO" id="GO:0016787">
    <property type="term" value="F:hydrolase activity"/>
    <property type="evidence" value="ECO:0007669"/>
    <property type="project" value="UniProtKB-KW"/>
</dbReference>
<evidence type="ECO:0000313" key="6">
    <source>
        <dbReference type="EMBL" id="PWJ55796.1"/>
    </source>
</evidence>
<keyword evidence="2" id="KW-0378">Hydrolase</keyword>
<dbReference type="InterPro" id="IPR023346">
    <property type="entry name" value="Lysozyme-like_dom_sf"/>
</dbReference>
<evidence type="ECO:0000256" key="1">
    <source>
        <dbReference type="ARBA" id="ARBA00010830"/>
    </source>
</evidence>
<dbReference type="CDD" id="cd13925">
    <property type="entry name" value="RPF"/>
    <property type="match status" value="1"/>
</dbReference>
<comment type="caution">
    <text evidence="6">The sequence shown here is derived from an EMBL/GenBank/DDBJ whole genome shotgun (WGS) entry which is preliminary data.</text>
</comment>
<reference evidence="6 7" key="1">
    <citation type="submission" date="2018-03" db="EMBL/GenBank/DDBJ databases">
        <title>Genomic Encyclopedia of Archaeal and Bacterial Type Strains, Phase II (KMG-II): from individual species to whole genera.</title>
        <authorList>
            <person name="Goeker M."/>
        </authorList>
    </citation>
    <scope>NUCLEOTIDE SEQUENCE [LARGE SCALE GENOMIC DNA]</scope>
    <source>
        <strain evidence="6 7">DSM 44889</strain>
    </source>
</reference>
<feature type="region of interest" description="Disordered" evidence="3">
    <location>
        <begin position="137"/>
        <end position="177"/>
    </location>
</feature>
<evidence type="ECO:0000313" key="7">
    <source>
        <dbReference type="Proteomes" id="UP000245469"/>
    </source>
</evidence>
<feature type="signal peptide" evidence="4">
    <location>
        <begin position="1"/>
        <end position="48"/>
    </location>
</feature>